<dbReference type="GeneTree" id="ENSGT00940000161826"/>
<dbReference type="FunFam" id="3.80.10.10:FF:000770">
    <property type="entry name" value="Uncharacterized protein"/>
    <property type="match status" value="1"/>
</dbReference>
<dbReference type="SMART" id="SM00082">
    <property type="entry name" value="LRRCT"/>
    <property type="match status" value="1"/>
</dbReference>
<feature type="signal peptide" evidence="5">
    <location>
        <begin position="1"/>
        <end position="16"/>
    </location>
</feature>
<dbReference type="AlphaFoldDB" id="A0A803YK99"/>
<sequence length="438" mass="47249">MLLPAVLGLGALLVWGLPSPCPPPCQCYGRASVFCSEERMREIPAGLPGNATQLIFVETELEPGAFRMLPGLAELELSGNPLPFVSPELLKGLPSLTVLSLSSNALRSLHPELFTAVGNLQDLRLQGNRIEALPHDIFHPLQHLQALDLSQNVLAELPKGLLAPLTALRVLKLSNNMLARLLPRAFVTLTQLAELLEGNRLAQLPAALLQGTPYLLLALEHNALSHLPAEAFHGLAELTALQLGRNNLSVLPSGLLDELPRLTSLGLEHNRLSHLPTGFFGANEELVRVGLESNPWVCDCRLAYLLSWLQVFAEPLIHLQASCTGPAALMGRPLLEVTLRPQMCSRHQGWDETPGEGTPGQCIYSDPEGTLHISCNATGCQQLSLRLPPPPPGETARLGPEYQGDWVLRSSCGTLRVSILVTVRDGEKDVSPGDPAAP</sequence>
<keyword evidence="3" id="KW-0677">Repeat</keyword>
<dbReference type="SUPFAM" id="SSF52058">
    <property type="entry name" value="L domain-like"/>
    <property type="match status" value="1"/>
</dbReference>
<dbReference type="InterPro" id="IPR000372">
    <property type="entry name" value="LRRNT"/>
</dbReference>
<dbReference type="Gene3D" id="3.80.10.10">
    <property type="entry name" value="Ribonuclease Inhibitor"/>
    <property type="match status" value="2"/>
</dbReference>
<evidence type="ECO:0000256" key="5">
    <source>
        <dbReference type="SAM" id="SignalP"/>
    </source>
</evidence>
<evidence type="ECO:0000313" key="8">
    <source>
        <dbReference type="Ensembl" id="ENSMGAP00000032197.1"/>
    </source>
</evidence>
<feature type="domain" description="LRRCT" evidence="7">
    <location>
        <begin position="294"/>
        <end position="345"/>
    </location>
</feature>
<dbReference type="InterPro" id="IPR001611">
    <property type="entry name" value="Leu-rich_rpt"/>
</dbReference>
<evidence type="ECO:0000259" key="7">
    <source>
        <dbReference type="SMART" id="SM00082"/>
    </source>
</evidence>
<reference evidence="8" key="2">
    <citation type="submission" date="2025-08" db="UniProtKB">
        <authorList>
            <consortium name="Ensembl"/>
        </authorList>
    </citation>
    <scope>IDENTIFICATION</scope>
</reference>
<dbReference type="InterPro" id="IPR003591">
    <property type="entry name" value="Leu-rich_rpt_typical-subtyp"/>
</dbReference>
<evidence type="ECO:0000256" key="1">
    <source>
        <dbReference type="ARBA" id="ARBA00022614"/>
    </source>
</evidence>
<dbReference type="InterPro" id="IPR032675">
    <property type="entry name" value="LRR_dom_sf"/>
</dbReference>
<keyword evidence="2 5" id="KW-0732">Signal</keyword>
<evidence type="ECO:0000256" key="4">
    <source>
        <dbReference type="ARBA" id="ARBA00023180"/>
    </source>
</evidence>
<evidence type="ECO:0000256" key="3">
    <source>
        <dbReference type="ARBA" id="ARBA00022737"/>
    </source>
</evidence>
<keyword evidence="9" id="KW-1185">Reference proteome</keyword>
<feature type="domain" description="LRRNT" evidence="6">
    <location>
        <begin position="20"/>
        <end position="53"/>
    </location>
</feature>
<dbReference type="SMART" id="SM00364">
    <property type="entry name" value="LRR_BAC"/>
    <property type="match status" value="4"/>
</dbReference>
<evidence type="ECO:0000313" key="9">
    <source>
        <dbReference type="Proteomes" id="UP000001645"/>
    </source>
</evidence>
<dbReference type="Ensembl" id="ENSMGAT00000024121.1">
    <property type="protein sequence ID" value="ENSMGAP00000032197.1"/>
    <property type="gene ID" value="ENSMGAG00000019977.1"/>
</dbReference>
<dbReference type="InParanoid" id="A0A803YK99"/>
<dbReference type="SMART" id="SM00369">
    <property type="entry name" value="LRR_TYP"/>
    <property type="match status" value="9"/>
</dbReference>
<dbReference type="Pfam" id="PF13855">
    <property type="entry name" value="LRR_8"/>
    <property type="match status" value="2"/>
</dbReference>
<name>A0A803YK99_MELGA</name>
<dbReference type="PANTHER" id="PTHR24366">
    <property type="entry name" value="IG(IMMUNOGLOBULIN) AND LRR(LEUCINE RICH REPEAT) DOMAINS"/>
    <property type="match status" value="1"/>
</dbReference>
<keyword evidence="1" id="KW-0433">Leucine-rich repeat</keyword>
<dbReference type="SMART" id="SM00013">
    <property type="entry name" value="LRRNT"/>
    <property type="match status" value="1"/>
</dbReference>
<evidence type="ECO:0008006" key="10">
    <source>
        <dbReference type="Google" id="ProtNLM"/>
    </source>
</evidence>
<feature type="chain" id="PRO_5032621829" description="Carboxypeptidase N subunit 2" evidence="5">
    <location>
        <begin position="17"/>
        <end position="438"/>
    </location>
</feature>
<gene>
    <name evidence="8" type="primary">LOC104912532</name>
</gene>
<keyword evidence="4" id="KW-0325">Glycoprotein</keyword>
<protein>
    <recommendedName>
        <fullName evidence="10">Carboxypeptidase N subunit 2</fullName>
    </recommendedName>
</protein>
<dbReference type="Proteomes" id="UP000001645">
    <property type="component" value="Chromosome 11"/>
</dbReference>
<dbReference type="PROSITE" id="PS51450">
    <property type="entry name" value="LRR"/>
    <property type="match status" value="1"/>
</dbReference>
<accession>A0A803YK99</accession>
<dbReference type="InterPro" id="IPR000483">
    <property type="entry name" value="Cys-rich_flank_reg_C"/>
</dbReference>
<reference evidence="8 9" key="1">
    <citation type="journal article" date="2010" name="PLoS Biol.">
        <title>Multi-platform next-generation sequencing of the domestic turkey (Meleagris gallopavo): genome assembly and analysis.</title>
        <authorList>
            <person name="Dalloul R.A."/>
            <person name="Long J.A."/>
            <person name="Zimin A.V."/>
            <person name="Aslam L."/>
            <person name="Beal K."/>
            <person name="Blomberg L.A."/>
            <person name="Bouffard P."/>
            <person name="Burt D.W."/>
            <person name="Crasta O."/>
            <person name="Crooijmans R.P."/>
            <person name="Cooper K."/>
            <person name="Coulombe R.A."/>
            <person name="De S."/>
            <person name="Delany M.E."/>
            <person name="Dodgson J.B."/>
            <person name="Dong J.J."/>
            <person name="Evans C."/>
            <person name="Frederickson K.M."/>
            <person name="Flicek P."/>
            <person name="Florea L."/>
            <person name="Folkerts O."/>
            <person name="Groenen M.A."/>
            <person name="Harkins T.T."/>
            <person name="Herrero J."/>
            <person name="Hoffmann S."/>
            <person name="Megens H.J."/>
            <person name="Jiang A."/>
            <person name="de Jong P."/>
            <person name="Kaiser P."/>
            <person name="Kim H."/>
            <person name="Kim K.W."/>
            <person name="Kim S."/>
            <person name="Langenberger D."/>
            <person name="Lee M.K."/>
            <person name="Lee T."/>
            <person name="Mane S."/>
            <person name="Marcais G."/>
            <person name="Marz M."/>
            <person name="McElroy A.P."/>
            <person name="Modise T."/>
            <person name="Nefedov M."/>
            <person name="Notredame C."/>
            <person name="Paton I.R."/>
            <person name="Payne W.S."/>
            <person name="Pertea G."/>
            <person name="Prickett D."/>
            <person name="Puiu D."/>
            <person name="Qioa D."/>
            <person name="Raineri E."/>
            <person name="Ruffier M."/>
            <person name="Salzberg S.L."/>
            <person name="Schatz M.C."/>
            <person name="Scheuring C."/>
            <person name="Schmidt C.J."/>
            <person name="Schroeder S."/>
            <person name="Searle S.M."/>
            <person name="Smith E.J."/>
            <person name="Smith J."/>
            <person name="Sonstegard T.S."/>
            <person name="Stadler P.F."/>
            <person name="Tafer H."/>
            <person name="Tu Z.J."/>
            <person name="Van Tassell C.P."/>
            <person name="Vilella A.J."/>
            <person name="Williams K.P."/>
            <person name="Yorke J.A."/>
            <person name="Zhang L."/>
            <person name="Zhang H.B."/>
            <person name="Zhang X."/>
            <person name="Zhang Y."/>
            <person name="Reed K.M."/>
        </authorList>
    </citation>
    <scope>NUCLEOTIDE SEQUENCE [LARGE SCALE GENOMIC DNA]</scope>
</reference>
<organism evidence="8 9">
    <name type="scientific">Meleagris gallopavo</name>
    <name type="common">Wild turkey</name>
    <dbReference type="NCBI Taxonomy" id="9103"/>
    <lineage>
        <taxon>Eukaryota</taxon>
        <taxon>Metazoa</taxon>
        <taxon>Chordata</taxon>
        <taxon>Craniata</taxon>
        <taxon>Vertebrata</taxon>
        <taxon>Euteleostomi</taxon>
        <taxon>Archelosauria</taxon>
        <taxon>Archosauria</taxon>
        <taxon>Dinosauria</taxon>
        <taxon>Saurischia</taxon>
        <taxon>Theropoda</taxon>
        <taxon>Coelurosauria</taxon>
        <taxon>Aves</taxon>
        <taxon>Neognathae</taxon>
        <taxon>Galloanserae</taxon>
        <taxon>Galliformes</taxon>
        <taxon>Phasianidae</taxon>
        <taxon>Meleagridinae</taxon>
        <taxon>Meleagris</taxon>
    </lineage>
</organism>
<evidence type="ECO:0000259" key="6">
    <source>
        <dbReference type="SMART" id="SM00013"/>
    </source>
</evidence>
<evidence type="ECO:0000256" key="2">
    <source>
        <dbReference type="ARBA" id="ARBA00022729"/>
    </source>
</evidence>
<reference evidence="8" key="3">
    <citation type="submission" date="2025-09" db="UniProtKB">
        <authorList>
            <consortium name="Ensembl"/>
        </authorList>
    </citation>
    <scope>IDENTIFICATION</scope>
</reference>
<dbReference type="PANTHER" id="PTHR24366:SF96">
    <property type="entry name" value="LEUCINE RICH REPEAT CONTAINING 53"/>
    <property type="match status" value="1"/>
</dbReference>
<proteinExistence type="predicted"/>